<dbReference type="PROSITE" id="PS51462">
    <property type="entry name" value="NUDIX"/>
    <property type="match status" value="1"/>
</dbReference>
<keyword evidence="3 5" id="KW-0378">Hydrolase</keyword>
<sequence length="322" mass="35337">MSKNDKTVWAAGGVLWRKESDDSPVEVGLVHRPHYDDWSLPKGKADAGETLADTAVRELAEETGHAVRLGRWLRDVTYRLPRGDSKHVRYWSARAISGSFEANHEVDRVEWLPIPAARERLSYRLDQKVLDEFTRLPADLHTVLLVRHAKAGNRSDYRGDDRERPLDDSGHEQAEALAPLLAAYGAQKLHAADRVRCRQTLAPLAERLGAGVHDEPALSEEGYRGDPARALARIIHIASHARIHAVCSQGKVVPPLLAEWSRRSGIRLPDVGNHKASMWVLTVDGPVLVAADYWDSPLPGADRTPSGFIGGTSASAPATSAP</sequence>
<dbReference type="Gene3D" id="3.40.50.1240">
    <property type="entry name" value="Phosphoglycerate mutase-like"/>
    <property type="match status" value="1"/>
</dbReference>
<organism evidence="7 8">
    <name type="scientific">Gordonia pseudamarae</name>
    <dbReference type="NCBI Taxonomy" id="2831662"/>
    <lineage>
        <taxon>Bacteria</taxon>
        <taxon>Bacillati</taxon>
        <taxon>Actinomycetota</taxon>
        <taxon>Actinomycetes</taxon>
        <taxon>Mycobacteriales</taxon>
        <taxon>Gordoniaceae</taxon>
        <taxon>Gordonia</taxon>
    </lineage>
</organism>
<evidence type="ECO:0000256" key="4">
    <source>
        <dbReference type="ARBA" id="ARBA00022842"/>
    </source>
</evidence>
<dbReference type="PANTHER" id="PTHR43222">
    <property type="entry name" value="NUDIX HYDROLASE 23"/>
    <property type="match status" value="1"/>
</dbReference>
<dbReference type="Pfam" id="PF00293">
    <property type="entry name" value="NUDIX"/>
    <property type="match status" value="1"/>
</dbReference>
<dbReference type="InterPro" id="IPR013078">
    <property type="entry name" value="His_Pase_superF_clade-1"/>
</dbReference>
<dbReference type="RefSeq" id="WP_213244137.1">
    <property type="nucleotide sequence ID" value="NZ_CP045806.1"/>
</dbReference>
<dbReference type="PRINTS" id="PR00502">
    <property type="entry name" value="NUDIXFAMILY"/>
</dbReference>
<evidence type="ECO:0000259" key="6">
    <source>
        <dbReference type="PROSITE" id="PS51462"/>
    </source>
</evidence>
<dbReference type="EMBL" id="CP045809">
    <property type="protein sequence ID" value="QHN35890.1"/>
    <property type="molecule type" value="Genomic_DNA"/>
</dbReference>
<dbReference type="InterPro" id="IPR029033">
    <property type="entry name" value="His_PPase_superfam"/>
</dbReference>
<dbReference type="Proteomes" id="UP001059836">
    <property type="component" value="Chromosome"/>
</dbReference>
<keyword evidence="8" id="KW-1185">Reference proteome</keyword>
<proteinExistence type="inferred from homology"/>
<dbReference type="SMART" id="SM00855">
    <property type="entry name" value="PGAM"/>
    <property type="match status" value="1"/>
</dbReference>
<dbReference type="SUPFAM" id="SSF55811">
    <property type="entry name" value="Nudix"/>
    <property type="match status" value="1"/>
</dbReference>
<dbReference type="InterPro" id="IPR015797">
    <property type="entry name" value="NUDIX_hydrolase-like_dom_sf"/>
</dbReference>
<evidence type="ECO:0000256" key="2">
    <source>
        <dbReference type="ARBA" id="ARBA00005582"/>
    </source>
</evidence>
<name>A0ABX6IKS1_9ACTN</name>
<evidence type="ECO:0000256" key="5">
    <source>
        <dbReference type="RuleBase" id="RU003476"/>
    </source>
</evidence>
<dbReference type="Pfam" id="PF00300">
    <property type="entry name" value="His_Phos_1"/>
    <property type="match status" value="1"/>
</dbReference>
<dbReference type="Gene3D" id="3.90.79.10">
    <property type="entry name" value="Nucleoside Triphosphate Pyrophosphohydrolase"/>
    <property type="match status" value="1"/>
</dbReference>
<protein>
    <submittedName>
        <fullName evidence="7">NUDIX domain-containing protein</fullName>
    </submittedName>
</protein>
<gene>
    <name evidence="7" type="ORF">GII31_14430</name>
</gene>
<dbReference type="SUPFAM" id="SSF53254">
    <property type="entry name" value="Phosphoglycerate mutase-like"/>
    <property type="match status" value="1"/>
</dbReference>
<dbReference type="InterPro" id="IPR020084">
    <property type="entry name" value="NUDIX_hydrolase_CS"/>
</dbReference>
<accession>A0ABX6IKS1</accession>
<feature type="domain" description="Nudix hydrolase" evidence="6">
    <location>
        <begin position="6"/>
        <end position="134"/>
    </location>
</feature>
<dbReference type="InterPro" id="IPR000086">
    <property type="entry name" value="NUDIX_hydrolase_dom"/>
</dbReference>
<dbReference type="CDD" id="cd03673">
    <property type="entry name" value="NUDIX_Ap6A_hydrolase"/>
    <property type="match status" value="1"/>
</dbReference>
<dbReference type="InterPro" id="IPR020476">
    <property type="entry name" value="Nudix_hydrolase"/>
</dbReference>
<comment type="cofactor">
    <cofactor evidence="1">
        <name>Mg(2+)</name>
        <dbReference type="ChEBI" id="CHEBI:18420"/>
    </cofactor>
</comment>
<evidence type="ECO:0000313" key="7">
    <source>
        <dbReference type="EMBL" id="QHN35890.1"/>
    </source>
</evidence>
<evidence type="ECO:0000256" key="3">
    <source>
        <dbReference type="ARBA" id="ARBA00022801"/>
    </source>
</evidence>
<dbReference type="PANTHER" id="PTHR43222:SF9">
    <property type="entry name" value="8-OXO-(D)GTP PHOSPHATASE"/>
    <property type="match status" value="1"/>
</dbReference>
<keyword evidence="4" id="KW-0460">Magnesium</keyword>
<reference evidence="7" key="1">
    <citation type="journal article" date="2021" name="Nat. Microbiol.">
        <title>Cocultivation of an ultrasmall environmental parasitic bacterium with lytic ability against bacteria associated with wastewater foams.</title>
        <authorList>
            <person name="Batinovic S."/>
            <person name="Rose J.J.A."/>
            <person name="Ratcliffe J."/>
            <person name="Seviour R.J."/>
            <person name="Petrovski S."/>
        </authorList>
    </citation>
    <scope>NUCLEOTIDE SEQUENCE</scope>
    <source>
        <strain evidence="7">CON9</strain>
    </source>
</reference>
<dbReference type="CDD" id="cd07067">
    <property type="entry name" value="HP_PGM_like"/>
    <property type="match status" value="1"/>
</dbReference>
<evidence type="ECO:0000256" key="1">
    <source>
        <dbReference type="ARBA" id="ARBA00001946"/>
    </source>
</evidence>
<evidence type="ECO:0000313" key="8">
    <source>
        <dbReference type="Proteomes" id="UP001059836"/>
    </source>
</evidence>
<dbReference type="PROSITE" id="PS00893">
    <property type="entry name" value="NUDIX_BOX"/>
    <property type="match status" value="1"/>
</dbReference>
<comment type="similarity">
    <text evidence="2 5">Belongs to the Nudix hydrolase family.</text>
</comment>